<dbReference type="RefSeq" id="XP_067804911.1">
    <property type="nucleotide sequence ID" value="XM_067946120.1"/>
</dbReference>
<reference evidence="3" key="1">
    <citation type="journal article" date="2023" name="Nat. Microbiol.">
        <title>Babesia duncani multi-omics identifies virulence factors and drug targets.</title>
        <authorList>
            <person name="Singh P."/>
            <person name="Lonardi S."/>
            <person name="Liang Q."/>
            <person name="Vydyam P."/>
            <person name="Khabirova E."/>
            <person name="Fang T."/>
            <person name="Gihaz S."/>
            <person name="Thekkiniath J."/>
            <person name="Munshi M."/>
            <person name="Abel S."/>
            <person name="Ciampossin L."/>
            <person name="Batugedara G."/>
            <person name="Gupta M."/>
            <person name="Lu X.M."/>
            <person name="Lenz T."/>
            <person name="Chakravarty S."/>
            <person name="Cornillot E."/>
            <person name="Hu Y."/>
            <person name="Ma W."/>
            <person name="Gonzalez L.M."/>
            <person name="Sanchez S."/>
            <person name="Estrada K."/>
            <person name="Sanchez-Flores A."/>
            <person name="Montero E."/>
            <person name="Harb O.S."/>
            <person name="Le Roch K.G."/>
            <person name="Mamoun C.B."/>
        </authorList>
    </citation>
    <scope>NUCLEOTIDE SEQUENCE</scope>
    <source>
        <strain evidence="3">WA1</strain>
    </source>
</reference>
<keyword evidence="1" id="KW-0175">Coiled coil</keyword>
<evidence type="ECO:0000256" key="2">
    <source>
        <dbReference type="SAM" id="MobiDB-lite"/>
    </source>
</evidence>
<comment type="caution">
    <text evidence="3">The sequence shown here is derived from an EMBL/GenBank/DDBJ whole genome shotgun (WGS) entry which is preliminary data.</text>
</comment>
<feature type="region of interest" description="Disordered" evidence="2">
    <location>
        <begin position="194"/>
        <end position="222"/>
    </location>
</feature>
<dbReference type="Proteomes" id="UP001214638">
    <property type="component" value="Unassembled WGS sequence"/>
</dbReference>
<protein>
    <submittedName>
        <fullName evidence="3">Uncharacterized protein</fullName>
    </submittedName>
</protein>
<dbReference type="GeneID" id="94335372"/>
<gene>
    <name evidence="3" type="ORF">BdWA1_001074</name>
</gene>
<accession>A0AAD9UQN8</accession>
<keyword evidence="4" id="KW-1185">Reference proteome</keyword>
<name>A0AAD9UQN8_9APIC</name>
<feature type="region of interest" description="Disordered" evidence="2">
    <location>
        <begin position="480"/>
        <end position="500"/>
    </location>
</feature>
<dbReference type="EMBL" id="JALLKP010000001">
    <property type="protein sequence ID" value="KAK2198069.1"/>
    <property type="molecule type" value="Genomic_DNA"/>
</dbReference>
<evidence type="ECO:0000313" key="4">
    <source>
        <dbReference type="Proteomes" id="UP001214638"/>
    </source>
</evidence>
<evidence type="ECO:0000256" key="1">
    <source>
        <dbReference type="SAM" id="Coils"/>
    </source>
</evidence>
<dbReference type="KEGG" id="bdw:94335372"/>
<feature type="coiled-coil region" evidence="1">
    <location>
        <begin position="245"/>
        <end position="342"/>
    </location>
</feature>
<evidence type="ECO:0000313" key="3">
    <source>
        <dbReference type="EMBL" id="KAK2198069.1"/>
    </source>
</evidence>
<proteinExistence type="predicted"/>
<dbReference type="AlphaFoldDB" id="A0AAD9UQN8"/>
<sequence length="533" mass="61316">MDRLNRKFHEVIKELHGVEFGDFNSSIREEYRTGCLLGKRVFTVDEGSNGITVFMPWRLHAPLEEQFRAHANNGIITVDMLDGIIDDAQLFPSFQSRRKRNDIMGYIFKRTCPTNNGMDFEGFLHTLYLLAKYRAAIFRITEQCSFNHVIIELIKRLTNKGFTNVPKGTSLKASTASVQELINEKSLSIGSISEAQDQQPLAPEPVSEPTITSPSPKPQVLDATTSMSRDSLQFVKKDSKLLKERELLNQNYEKIMLELVALQKDMRTREKLEGDIDNLKGELNRLNLDLEREKHATRDAKELVKKVSAEKEQMATSYTEEINQLKTKLDATAAKIRHQEQVHLWTNLEAQHEAKLFSLFLLYKQPELILGEFCMSERDLATFCADFGLLYSITNENNEVEPLGKIVYRKLESYTNEGCLTFWLFKQFLYEIALALNSGMDPGQAFLQLLIDHVFLKCEYRDALNSNEAIITHPGQVYINDENPSPWDPQETQGNDSESQDYIQVEGKMWFQPQQQDQFTSSHYQTTPRFPDN</sequence>
<organism evidence="3 4">
    <name type="scientific">Babesia duncani</name>
    <dbReference type="NCBI Taxonomy" id="323732"/>
    <lineage>
        <taxon>Eukaryota</taxon>
        <taxon>Sar</taxon>
        <taxon>Alveolata</taxon>
        <taxon>Apicomplexa</taxon>
        <taxon>Aconoidasida</taxon>
        <taxon>Piroplasmida</taxon>
        <taxon>Babesiidae</taxon>
        <taxon>Babesia</taxon>
    </lineage>
</organism>
<feature type="compositionally biased region" description="Polar residues" evidence="2">
    <location>
        <begin position="490"/>
        <end position="500"/>
    </location>
</feature>